<dbReference type="PANTHER" id="PTHR45725:SF1">
    <property type="entry name" value="DISHEVELLED ASSOCIATED ACTIVATOR OF MORPHOGENESIS, ISOFORM D"/>
    <property type="match status" value="1"/>
</dbReference>
<dbReference type="AlphaFoldDB" id="A0AAJ0D6T1"/>
<evidence type="ECO:0000313" key="4">
    <source>
        <dbReference type="Proteomes" id="UP001271007"/>
    </source>
</evidence>
<evidence type="ECO:0000256" key="2">
    <source>
        <dbReference type="SAM" id="SignalP"/>
    </source>
</evidence>
<keyword evidence="2" id="KW-0732">Signal</keyword>
<dbReference type="EMBL" id="JAWDJX010000059">
    <property type="protein sequence ID" value="KAK3047614.1"/>
    <property type="molecule type" value="Genomic_DNA"/>
</dbReference>
<comment type="caution">
    <text evidence="3">The sequence shown here is derived from an EMBL/GenBank/DDBJ whole genome shotgun (WGS) entry which is preliminary data.</text>
</comment>
<feature type="region of interest" description="Disordered" evidence="1">
    <location>
        <begin position="171"/>
        <end position="204"/>
    </location>
</feature>
<feature type="compositionally biased region" description="Low complexity" evidence="1">
    <location>
        <begin position="364"/>
        <end position="392"/>
    </location>
</feature>
<name>A0AAJ0D6T1_9PEZI</name>
<feature type="compositionally biased region" description="Basic and acidic residues" evidence="1">
    <location>
        <begin position="51"/>
        <end position="65"/>
    </location>
</feature>
<feature type="compositionally biased region" description="Polar residues" evidence="1">
    <location>
        <begin position="453"/>
        <end position="472"/>
    </location>
</feature>
<feature type="chain" id="PRO_5042604007" evidence="2">
    <location>
        <begin position="17"/>
        <end position="914"/>
    </location>
</feature>
<accession>A0AAJ0D6T1</accession>
<feature type="compositionally biased region" description="Basic and acidic residues" evidence="1">
    <location>
        <begin position="504"/>
        <end position="522"/>
    </location>
</feature>
<feature type="compositionally biased region" description="Low complexity" evidence="1">
    <location>
        <begin position="572"/>
        <end position="581"/>
    </location>
</feature>
<evidence type="ECO:0000313" key="3">
    <source>
        <dbReference type="EMBL" id="KAK3047614.1"/>
    </source>
</evidence>
<feature type="region of interest" description="Disordered" evidence="1">
    <location>
        <begin position="106"/>
        <end position="141"/>
    </location>
</feature>
<dbReference type="InterPro" id="IPR051425">
    <property type="entry name" value="Formin_Homology"/>
</dbReference>
<keyword evidence="4" id="KW-1185">Reference proteome</keyword>
<gene>
    <name evidence="3" type="ORF">LTR09_010998</name>
</gene>
<feature type="compositionally biased region" description="Pro residues" evidence="1">
    <location>
        <begin position="616"/>
        <end position="625"/>
    </location>
</feature>
<feature type="compositionally biased region" description="Polar residues" evidence="1">
    <location>
        <begin position="557"/>
        <end position="571"/>
    </location>
</feature>
<feature type="region of interest" description="Disordered" evidence="1">
    <location>
        <begin position="30"/>
        <end position="93"/>
    </location>
</feature>
<protein>
    <submittedName>
        <fullName evidence="3">Uncharacterized protein</fullName>
    </submittedName>
</protein>
<feature type="region of interest" description="Disordered" evidence="1">
    <location>
        <begin position="222"/>
        <end position="627"/>
    </location>
</feature>
<feature type="signal peptide" evidence="2">
    <location>
        <begin position="1"/>
        <end position="16"/>
    </location>
</feature>
<feature type="compositionally biased region" description="Basic residues" evidence="1">
    <location>
        <begin position="492"/>
        <end position="503"/>
    </location>
</feature>
<feature type="compositionally biased region" description="Polar residues" evidence="1">
    <location>
        <begin position="301"/>
        <end position="312"/>
    </location>
</feature>
<evidence type="ECO:0000256" key="1">
    <source>
        <dbReference type="SAM" id="MobiDB-lite"/>
    </source>
</evidence>
<proteinExistence type="predicted"/>
<dbReference type="PANTHER" id="PTHR45725">
    <property type="entry name" value="FORMIN HOMOLOGY 2 FAMILY MEMBER"/>
    <property type="match status" value="1"/>
</dbReference>
<sequence>MAFFLWALHFTVNTLLYDIDFPLLGGPSRQQSISSTSIGRSTPPVPPGFEAHSRNVSELVGESRRSTPVTPPGLSKQPVAPVGELGGLGMVPKDVGVSGDAPAVTTTATSTEAIKPASAVPASLEGPASRPSSRASMKRVTSHITPAIPLRPATPIRAVTPVATPRLASAKVATPTVTPNAERKEKVELETPTKAPKASGLKEQIQPAQTEVKVGLGEGSATAGAEKGVAPPSATSSDTVAPPRTAVGATASAAVPQTQKPDQPYVPAQATASTTVAPQTKAEPTAAPAQKSVPKAMQPTAKGSATVQSSSAEAVPVTPSKAEPAKGEPQQKRKPPPGKLDISAAVKEDAQTTSAKKQAETPGQAKAAAQSSATSKVESPSVASPAVKAAPKTLRVVATPKSETPPAGVTTPKDPAPAVPPTPKDATSAVPSVPAKVASRRPSVASINPPGTPSSAVEDSMSIASTSQSRANSPPPGSMAGSSKVGSAPVKAKTKNQLKKERRGKVIEEEKEKVEDVGKAVPEEPAQEAIVSRKKKTKKEKEPKPPKVKAAPIVETAGTTNTGESTPTASRPVTPQQVATPPAAPKPEPVTKEVKTSKPSTPTRPAVSTPLTMPSPGEPSPPPTPTLSAAQLIAELRATAPDIQKCIDSLFRSPAGNHYKPNQPITNKDLASYQKDFKLDLTQAEVRALLSGSVPAVRYGGADGRIWDRGLVSPTGAHLRALTQELETRFLELEKAIHELPEELRFRPSKPQNDTQFPAIDLEGLKRQFENFGGRGVSVMEQMVREGSGMKKGAFLVDEASRYINEFVMPPVTPPPNNAVPATGGAAMGGAGTPVTMGASIPMRSGPLKSAVLEAQDADGNIVPLPEFSGEGGVTEKGMLYLEQGLGSSRREEVEREGGLRKVMKRNRKVLGLS</sequence>
<feature type="compositionally biased region" description="Pro residues" evidence="1">
    <location>
        <begin position="414"/>
        <end position="423"/>
    </location>
</feature>
<dbReference type="Proteomes" id="UP001271007">
    <property type="component" value="Unassembled WGS sequence"/>
</dbReference>
<feature type="compositionally biased region" description="Polar residues" evidence="1">
    <location>
        <begin position="30"/>
        <end position="40"/>
    </location>
</feature>
<organism evidence="3 4">
    <name type="scientific">Extremus antarcticus</name>
    <dbReference type="NCBI Taxonomy" id="702011"/>
    <lineage>
        <taxon>Eukaryota</taxon>
        <taxon>Fungi</taxon>
        <taxon>Dikarya</taxon>
        <taxon>Ascomycota</taxon>
        <taxon>Pezizomycotina</taxon>
        <taxon>Dothideomycetes</taxon>
        <taxon>Dothideomycetidae</taxon>
        <taxon>Mycosphaerellales</taxon>
        <taxon>Extremaceae</taxon>
        <taxon>Extremus</taxon>
    </lineage>
</organism>
<reference evidence="3" key="1">
    <citation type="submission" date="2023-04" db="EMBL/GenBank/DDBJ databases">
        <title>Black Yeasts Isolated from many extreme environments.</title>
        <authorList>
            <person name="Coleine C."/>
            <person name="Stajich J.E."/>
            <person name="Selbmann L."/>
        </authorList>
    </citation>
    <scope>NUCLEOTIDE SEQUENCE</scope>
    <source>
        <strain evidence="3">CCFEE 5312</strain>
    </source>
</reference>
<feature type="compositionally biased region" description="Basic and acidic residues" evidence="1">
    <location>
        <begin position="181"/>
        <end position="191"/>
    </location>
</feature>